<accession>A0A4P7D1I2</accession>
<dbReference type="Proteomes" id="UP000295727">
    <property type="component" value="Chromosome 2"/>
</dbReference>
<feature type="region of interest" description="Disordered" evidence="1">
    <location>
        <begin position="117"/>
        <end position="137"/>
    </location>
</feature>
<dbReference type="EMBL" id="CP038149">
    <property type="protein sequence ID" value="QBR00284.1"/>
    <property type="molecule type" value="Genomic_DNA"/>
</dbReference>
<proteinExistence type="predicted"/>
<organism evidence="2 3">
    <name type="scientific">Paraburkholderia pallida</name>
    <dbReference type="NCBI Taxonomy" id="2547399"/>
    <lineage>
        <taxon>Bacteria</taxon>
        <taxon>Pseudomonadati</taxon>
        <taxon>Pseudomonadota</taxon>
        <taxon>Betaproteobacteria</taxon>
        <taxon>Burkholderiales</taxon>
        <taxon>Burkholderiaceae</taxon>
        <taxon>Paraburkholderia</taxon>
    </lineage>
</organism>
<evidence type="ECO:0000313" key="3">
    <source>
        <dbReference type="Proteomes" id="UP000295727"/>
    </source>
</evidence>
<dbReference type="Pfam" id="PF10616">
    <property type="entry name" value="DUF2471"/>
    <property type="match status" value="1"/>
</dbReference>
<evidence type="ECO:0000256" key="1">
    <source>
        <dbReference type="SAM" id="MobiDB-lite"/>
    </source>
</evidence>
<dbReference type="InterPro" id="IPR018894">
    <property type="entry name" value="DUF2471"/>
</dbReference>
<dbReference type="AlphaFoldDB" id="A0A4P7D1I2"/>
<dbReference type="OrthoDB" id="8942482at2"/>
<sequence>MHTPQTSRTPNEQELAALRFQAAARDLEQIVRNIAQRYIAQQVPLTWRLLHAIEAEALADLGFASRHDALMLGLFQRPGGLAYPETDETVDFGQSNALPAVFAFAVSAYERAAQSAQDAQREARRRAAAKRSRAWGG</sequence>
<protein>
    <submittedName>
        <fullName evidence="2">DUF2471 domain-containing protein</fullName>
    </submittedName>
</protein>
<keyword evidence="3" id="KW-1185">Reference proteome</keyword>
<evidence type="ECO:0000313" key="2">
    <source>
        <dbReference type="EMBL" id="QBR00284.1"/>
    </source>
</evidence>
<gene>
    <name evidence="2" type="ORF">E1956_24825</name>
</gene>
<name>A0A4P7D1I2_9BURK</name>
<dbReference type="KEGG" id="ppai:E1956_24825"/>
<feature type="compositionally biased region" description="Basic residues" evidence="1">
    <location>
        <begin position="123"/>
        <end position="137"/>
    </location>
</feature>
<dbReference type="RefSeq" id="WP_134753804.1">
    <property type="nucleotide sequence ID" value="NZ_CP038149.1"/>
</dbReference>
<reference evidence="2 3" key="1">
    <citation type="submission" date="2019-03" db="EMBL/GenBank/DDBJ databases">
        <title>Paraburkholderia sp. 7MH5, isolated from subtropical forest soil.</title>
        <authorList>
            <person name="Gao Z.-H."/>
            <person name="Qiu L.-H."/>
        </authorList>
    </citation>
    <scope>NUCLEOTIDE SEQUENCE [LARGE SCALE GENOMIC DNA]</scope>
    <source>
        <strain evidence="2 3">7MH5</strain>
    </source>
</reference>